<evidence type="ECO:0000313" key="9">
    <source>
        <dbReference type="EMBL" id="MBB5729567.1"/>
    </source>
</evidence>
<evidence type="ECO:0000256" key="6">
    <source>
        <dbReference type="ARBA" id="ARBA00022840"/>
    </source>
</evidence>
<dbReference type="Pfam" id="PF08543">
    <property type="entry name" value="Phos_pyr_kin"/>
    <property type="match status" value="1"/>
</dbReference>
<name>A0A7W9BT05_9SPHN</name>
<organism evidence="9 10">
    <name type="scientific">Sphingomonas prati</name>
    <dbReference type="NCBI Taxonomy" id="1843237"/>
    <lineage>
        <taxon>Bacteria</taxon>
        <taxon>Pseudomonadati</taxon>
        <taxon>Pseudomonadota</taxon>
        <taxon>Alphaproteobacteria</taxon>
        <taxon>Sphingomonadales</taxon>
        <taxon>Sphingomonadaceae</taxon>
        <taxon>Sphingomonas</taxon>
    </lineage>
</organism>
<evidence type="ECO:0000256" key="2">
    <source>
        <dbReference type="ARBA" id="ARBA00012135"/>
    </source>
</evidence>
<dbReference type="UniPathway" id="UPA00060">
    <property type="reaction ID" value="UER00138"/>
</dbReference>
<gene>
    <name evidence="9" type="ORF">FHS99_002052</name>
</gene>
<dbReference type="RefSeq" id="WP_157175696.1">
    <property type="nucleotide sequence ID" value="NZ_BMJP01000001.1"/>
</dbReference>
<evidence type="ECO:0000256" key="4">
    <source>
        <dbReference type="ARBA" id="ARBA00022741"/>
    </source>
</evidence>
<evidence type="ECO:0000256" key="1">
    <source>
        <dbReference type="ARBA" id="ARBA00004948"/>
    </source>
</evidence>
<feature type="compositionally biased region" description="Polar residues" evidence="7">
    <location>
        <begin position="264"/>
        <end position="275"/>
    </location>
</feature>
<dbReference type="CDD" id="cd01169">
    <property type="entry name" value="HMPP_kinase"/>
    <property type="match status" value="1"/>
</dbReference>
<dbReference type="InterPro" id="IPR013749">
    <property type="entry name" value="PM/HMP-P_kinase-1"/>
</dbReference>
<dbReference type="NCBIfam" id="TIGR00097">
    <property type="entry name" value="HMP-P_kinase"/>
    <property type="match status" value="1"/>
</dbReference>
<comment type="caution">
    <text evidence="9">The sequence shown here is derived from an EMBL/GenBank/DDBJ whole genome shotgun (WGS) entry which is preliminary data.</text>
</comment>
<dbReference type="Gene3D" id="3.40.1190.20">
    <property type="match status" value="1"/>
</dbReference>
<evidence type="ECO:0000256" key="3">
    <source>
        <dbReference type="ARBA" id="ARBA00022679"/>
    </source>
</evidence>
<feature type="region of interest" description="Disordered" evidence="7">
    <location>
        <begin position="249"/>
        <end position="275"/>
    </location>
</feature>
<dbReference type="SUPFAM" id="SSF53613">
    <property type="entry name" value="Ribokinase-like"/>
    <property type="match status" value="1"/>
</dbReference>
<keyword evidence="5 9" id="KW-0418">Kinase</keyword>
<protein>
    <recommendedName>
        <fullName evidence="2">hydroxymethylpyrimidine kinase</fullName>
        <ecNumber evidence="2">2.7.1.49</ecNumber>
    </recommendedName>
</protein>
<dbReference type="EMBL" id="JACIJR010000004">
    <property type="protein sequence ID" value="MBB5729567.1"/>
    <property type="molecule type" value="Genomic_DNA"/>
</dbReference>
<dbReference type="EC" id="2.7.1.49" evidence="2"/>
<dbReference type="AlphaFoldDB" id="A0A7W9BT05"/>
<dbReference type="GO" id="GO:0009229">
    <property type="term" value="P:thiamine diphosphate biosynthetic process"/>
    <property type="evidence" value="ECO:0007669"/>
    <property type="project" value="UniProtKB-UniPathway"/>
</dbReference>
<dbReference type="FunFam" id="3.40.1190.20:FF:000003">
    <property type="entry name" value="Phosphomethylpyrimidine kinase ThiD"/>
    <property type="match status" value="1"/>
</dbReference>
<dbReference type="PANTHER" id="PTHR20858">
    <property type="entry name" value="PHOSPHOMETHYLPYRIMIDINE KINASE"/>
    <property type="match status" value="1"/>
</dbReference>
<dbReference type="GO" id="GO:0008972">
    <property type="term" value="F:phosphomethylpyrimidine kinase activity"/>
    <property type="evidence" value="ECO:0007669"/>
    <property type="project" value="InterPro"/>
</dbReference>
<dbReference type="GO" id="GO:0008902">
    <property type="term" value="F:hydroxymethylpyrimidine kinase activity"/>
    <property type="evidence" value="ECO:0007669"/>
    <property type="project" value="UniProtKB-EC"/>
</dbReference>
<evidence type="ECO:0000313" key="10">
    <source>
        <dbReference type="Proteomes" id="UP000546701"/>
    </source>
</evidence>
<reference evidence="9 10" key="1">
    <citation type="submission" date="2020-08" db="EMBL/GenBank/DDBJ databases">
        <title>Genomic Encyclopedia of Type Strains, Phase IV (KMG-IV): sequencing the most valuable type-strain genomes for metagenomic binning, comparative biology and taxonomic classification.</title>
        <authorList>
            <person name="Goeker M."/>
        </authorList>
    </citation>
    <scope>NUCLEOTIDE SEQUENCE [LARGE SCALE GENOMIC DNA]</scope>
    <source>
        <strain evidence="9 10">DSM 103336</strain>
    </source>
</reference>
<sequence>MSVARILVIAGSDSGGGAGIQADIKTVMALGGHAMTAITAITAQNTLGVTDVMPVPAAMVLAQIDAVVSDIGVDAVKIGMIGSASVADAVADRLAGLAGVPIVFDPVMVATSGAVLAHDDTIAAFGRLMALATVTTPNLPELAALSGTDDPAEGAARLVALHGGAVLVKGGHAAGVELVDRLFSAEGVVSWSDPQIETRHTHGTGCTLASAIATGLGQGLGLERAVTVARRVVRDALLAAPGLGAGHGPMGHGLAPGVGETSKLDSGNDTAIPSV</sequence>
<feature type="domain" description="Pyridoxamine kinase/Phosphomethylpyrimidine kinase" evidence="8">
    <location>
        <begin position="13"/>
        <end position="250"/>
    </location>
</feature>
<dbReference type="OrthoDB" id="9810880at2"/>
<dbReference type="GO" id="GO:0009228">
    <property type="term" value="P:thiamine biosynthetic process"/>
    <property type="evidence" value="ECO:0007669"/>
    <property type="project" value="InterPro"/>
</dbReference>
<comment type="pathway">
    <text evidence="1">Cofactor biosynthesis; thiamine diphosphate biosynthesis.</text>
</comment>
<dbReference type="PANTHER" id="PTHR20858:SF17">
    <property type="entry name" value="HYDROXYMETHYLPYRIMIDINE_PHOSPHOMETHYLPYRIMIDINE KINASE THI20-RELATED"/>
    <property type="match status" value="1"/>
</dbReference>
<dbReference type="GO" id="GO:0005829">
    <property type="term" value="C:cytosol"/>
    <property type="evidence" value="ECO:0007669"/>
    <property type="project" value="TreeGrafter"/>
</dbReference>
<keyword evidence="6" id="KW-0067">ATP-binding</keyword>
<keyword evidence="4" id="KW-0547">Nucleotide-binding</keyword>
<dbReference type="Proteomes" id="UP000546701">
    <property type="component" value="Unassembled WGS sequence"/>
</dbReference>
<evidence type="ECO:0000256" key="7">
    <source>
        <dbReference type="SAM" id="MobiDB-lite"/>
    </source>
</evidence>
<proteinExistence type="predicted"/>
<dbReference type="GO" id="GO:0005524">
    <property type="term" value="F:ATP binding"/>
    <property type="evidence" value="ECO:0007669"/>
    <property type="project" value="UniProtKB-KW"/>
</dbReference>
<evidence type="ECO:0000259" key="8">
    <source>
        <dbReference type="Pfam" id="PF08543"/>
    </source>
</evidence>
<keyword evidence="10" id="KW-1185">Reference proteome</keyword>
<accession>A0A7W9BT05</accession>
<evidence type="ECO:0000256" key="5">
    <source>
        <dbReference type="ARBA" id="ARBA00022777"/>
    </source>
</evidence>
<dbReference type="InterPro" id="IPR004399">
    <property type="entry name" value="HMP/HMP-P_kinase_dom"/>
</dbReference>
<dbReference type="InterPro" id="IPR029056">
    <property type="entry name" value="Ribokinase-like"/>
</dbReference>
<keyword evidence="3 9" id="KW-0808">Transferase</keyword>